<accession>A0A8H6CE74</accession>
<dbReference type="Pfam" id="PF01544">
    <property type="entry name" value="CorA"/>
    <property type="match status" value="1"/>
</dbReference>
<feature type="region of interest" description="Disordered" evidence="5">
    <location>
        <begin position="520"/>
        <end position="546"/>
    </location>
</feature>
<dbReference type="GeneID" id="59329986"/>
<name>A0A8H6CE74_9LECA</name>
<feature type="compositionally biased region" description="Basic and acidic residues" evidence="5">
    <location>
        <begin position="636"/>
        <end position="663"/>
    </location>
</feature>
<dbReference type="Proteomes" id="UP000593566">
    <property type="component" value="Unassembled WGS sequence"/>
</dbReference>
<proteinExistence type="predicted"/>
<sequence length="698" mass="75718">MPTTGSSRREDSDGNELAVFPGRNLSDEEARNGVYQESSVYASVQHQVQREQHDSPNEISPDGSARLWEDLKTETGYASYAAYLEAYEERHPDLKWLKKQVQGYNWTGSRKRLAPEHVIIGQYVVTIARHYLPANPDATPLILILGNVRDPFSIGKRFDEVKPFQNPAVGRISNAMEKLPTWMQEYVRVLQSDLEKGRGSKENITDLSFRSLAPLLRWSTFRTREKCCLVREGYSKFVTPRKSLVRWQGNETTLEGLFHMRLDLRRMIEDSEDGFEQFRRFTRSQQINDVPQTKSSAMVEDEIQQTHLEAHRLEIEIRNFLQLQIGELALQESRRSIELSNLQIEEGKRVRIFTILAFVYVPLNLATSIFGMNLQQLNGSGQHLSLFITTAAVTLAVTGGSWPGRLIDGKLGAGYVGNDPTLKVLFAGNGADLLTPAGPGILAQGVLGDGSPSGSRVGTGMATGIGVKVGALPLKPLKGNGVGSEKPNDGMPFEGMLKDGSPMVGWEMLRLGDGIVRDGTATDGTVNKGTPKYGKPIVGSEIPRPGNGLVTDDAPIAGKLVDVTLSTLFVGISKIGNPLGVAGNVISGRPKESTADGGVGIESMMGTGMENGGAPVIAGKGKLGGGRIELGLVTERRPNETELTEGKPSEPRLTEGTEIDVRVGTETPTSSILLDTSSGGFPEPVGIPESRARACNTD</sequence>
<gene>
    <name evidence="6" type="ORF">HO133_001570</name>
</gene>
<keyword evidence="7" id="KW-1185">Reference proteome</keyword>
<evidence type="ECO:0000256" key="1">
    <source>
        <dbReference type="ARBA" id="ARBA00004141"/>
    </source>
</evidence>
<reference evidence="6 7" key="1">
    <citation type="journal article" date="2020" name="Genomics">
        <title>Complete, high-quality genomes from long-read metagenomic sequencing of two wolf lichen thalli reveals enigmatic genome architecture.</title>
        <authorList>
            <person name="McKenzie S.K."/>
            <person name="Walston R.F."/>
            <person name="Allen J.L."/>
        </authorList>
    </citation>
    <scope>NUCLEOTIDE SEQUENCE [LARGE SCALE GENOMIC DNA]</scope>
    <source>
        <strain evidence="6">WasteWater1</strain>
    </source>
</reference>
<organism evidence="6 7">
    <name type="scientific">Letharia lupina</name>
    <dbReference type="NCBI Taxonomy" id="560253"/>
    <lineage>
        <taxon>Eukaryota</taxon>
        <taxon>Fungi</taxon>
        <taxon>Dikarya</taxon>
        <taxon>Ascomycota</taxon>
        <taxon>Pezizomycotina</taxon>
        <taxon>Lecanoromycetes</taxon>
        <taxon>OSLEUM clade</taxon>
        <taxon>Lecanoromycetidae</taxon>
        <taxon>Lecanorales</taxon>
        <taxon>Lecanorineae</taxon>
        <taxon>Parmeliaceae</taxon>
        <taxon>Letharia</taxon>
    </lineage>
</organism>
<comment type="caution">
    <text evidence="6">The sequence shown here is derived from an EMBL/GenBank/DDBJ whole genome shotgun (WGS) entry which is preliminary data.</text>
</comment>
<evidence type="ECO:0000313" key="7">
    <source>
        <dbReference type="Proteomes" id="UP000593566"/>
    </source>
</evidence>
<dbReference type="RefSeq" id="XP_037151039.1">
    <property type="nucleotide sequence ID" value="XM_037292500.1"/>
</dbReference>
<comment type="subcellular location">
    <subcellularLocation>
        <location evidence="1">Membrane</location>
        <topology evidence="1">Multi-pass membrane protein</topology>
    </subcellularLocation>
</comment>
<evidence type="ECO:0000256" key="2">
    <source>
        <dbReference type="ARBA" id="ARBA00022692"/>
    </source>
</evidence>
<feature type="compositionally biased region" description="Polar residues" evidence="5">
    <location>
        <begin position="666"/>
        <end position="679"/>
    </location>
</feature>
<evidence type="ECO:0000313" key="6">
    <source>
        <dbReference type="EMBL" id="KAF6221604.1"/>
    </source>
</evidence>
<keyword evidence="3" id="KW-1133">Transmembrane helix</keyword>
<dbReference type="Gene3D" id="1.20.58.340">
    <property type="entry name" value="Magnesium transport protein CorA, transmembrane region"/>
    <property type="match status" value="1"/>
</dbReference>
<dbReference type="InterPro" id="IPR045863">
    <property type="entry name" value="CorA_TM1_TM2"/>
</dbReference>
<evidence type="ECO:0000256" key="5">
    <source>
        <dbReference type="SAM" id="MobiDB-lite"/>
    </source>
</evidence>
<dbReference type="SUPFAM" id="SSF144083">
    <property type="entry name" value="Magnesium transport protein CorA, transmembrane region"/>
    <property type="match status" value="1"/>
</dbReference>
<protein>
    <submittedName>
        <fullName evidence="6">Uncharacterized protein</fullName>
    </submittedName>
</protein>
<keyword evidence="2" id="KW-0812">Transmembrane</keyword>
<dbReference type="GO" id="GO:0016020">
    <property type="term" value="C:membrane"/>
    <property type="evidence" value="ECO:0007669"/>
    <property type="project" value="UniProtKB-SubCell"/>
</dbReference>
<feature type="compositionally biased region" description="Polar residues" evidence="5">
    <location>
        <begin position="35"/>
        <end position="47"/>
    </location>
</feature>
<evidence type="ECO:0000256" key="4">
    <source>
        <dbReference type="ARBA" id="ARBA00023136"/>
    </source>
</evidence>
<feature type="region of interest" description="Disordered" evidence="5">
    <location>
        <begin position="1"/>
        <end position="64"/>
    </location>
</feature>
<evidence type="ECO:0000256" key="3">
    <source>
        <dbReference type="ARBA" id="ARBA00022989"/>
    </source>
</evidence>
<dbReference type="AlphaFoldDB" id="A0A8H6CE74"/>
<keyword evidence="4" id="KW-0472">Membrane</keyword>
<dbReference type="EMBL" id="JACCJB010000013">
    <property type="protein sequence ID" value="KAF6221604.1"/>
    <property type="molecule type" value="Genomic_DNA"/>
</dbReference>
<dbReference type="InterPro" id="IPR002523">
    <property type="entry name" value="MgTranspt_CorA/ZnTranspt_ZntB"/>
</dbReference>
<dbReference type="GO" id="GO:0046873">
    <property type="term" value="F:metal ion transmembrane transporter activity"/>
    <property type="evidence" value="ECO:0007669"/>
    <property type="project" value="InterPro"/>
</dbReference>
<feature type="region of interest" description="Disordered" evidence="5">
    <location>
        <begin position="636"/>
        <end position="698"/>
    </location>
</feature>